<keyword evidence="4 10" id="KW-0032">Aminotransferase</keyword>
<dbReference type="Ensembl" id="ENSOMET00000000117.1">
    <property type="protein sequence ID" value="ENSOMEP00000009828.1"/>
    <property type="gene ID" value="ENSOMEG00000011081.1"/>
</dbReference>
<dbReference type="InterPro" id="IPR050103">
    <property type="entry name" value="Class-III_PLP-dep_AT"/>
</dbReference>
<evidence type="ECO:0000313" key="12">
    <source>
        <dbReference type="Ensembl" id="ENSOMEP00000009828.1"/>
    </source>
</evidence>
<comment type="similarity">
    <text evidence="3 9">Belongs to the class-III pyridoxal-phosphate-dependent aminotransferase family.</text>
</comment>
<evidence type="ECO:0000256" key="11">
    <source>
        <dbReference type="SAM" id="MobiDB-lite"/>
    </source>
</evidence>
<dbReference type="FunFam" id="3.40.640.10:FF:000011">
    <property type="entry name" value="Ornithine aminotransferase"/>
    <property type="match status" value="1"/>
</dbReference>
<dbReference type="PANTHER" id="PTHR11986:SF18">
    <property type="entry name" value="ORNITHINE AMINOTRANSFERASE, MITOCHONDRIAL"/>
    <property type="match status" value="1"/>
</dbReference>
<evidence type="ECO:0000313" key="13">
    <source>
        <dbReference type="Proteomes" id="UP000261560"/>
    </source>
</evidence>
<dbReference type="RefSeq" id="XP_024140843.1">
    <property type="nucleotide sequence ID" value="XM_024285075.2"/>
</dbReference>
<feature type="region of interest" description="Disordered" evidence="11">
    <location>
        <begin position="26"/>
        <end position="47"/>
    </location>
</feature>
<comment type="pathway">
    <text evidence="2 10">Amino-acid biosynthesis; L-proline biosynthesis; L-glutamate 5-semialdehyde from L-ornithine: step 1/1.</text>
</comment>
<dbReference type="KEGG" id="oml:112154265"/>
<dbReference type="OrthoDB" id="425114at2759"/>
<dbReference type="STRING" id="30732.ENSOMEP00000009828"/>
<dbReference type="UniPathway" id="UPA00098">
    <property type="reaction ID" value="UER00358"/>
</dbReference>
<dbReference type="Gene3D" id="3.90.1150.10">
    <property type="entry name" value="Aspartate Aminotransferase, domain 1"/>
    <property type="match status" value="1"/>
</dbReference>
<dbReference type="GO" id="GO:0042802">
    <property type="term" value="F:identical protein binding"/>
    <property type="evidence" value="ECO:0007669"/>
    <property type="project" value="TreeGrafter"/>
</dbReference>
<protein>
    <recommendedName>
        <fullName evidence="10">Ornithine aminotransferase</fullName>
        <ecNumber evidence="10">2.6.1.13</ecNumber>
    </recommendedName>
</protein>
<evidence type="ECO:0000256" key="5">
    <source>
        <dbReference type="ARBA" id="ARBA00022679"/>
    </source>
</evidence>
<dbReference type="NCBIfam" id="TIGR01885">
    <property type="entry name" value="Orn_aminotrans"/>
    <property type="match status" value="1"/>
</dbReference>
<dbReference type="InterPro" id="IPR015424">
    <property type="entry name" value="PyrdxlP-dep_Trfase"/>
</dbReference>
<organism evidence="12 13">
    <name type="scientific">Oryzias melastigma</name>
    <name type="common">Marine medaka</name>
    <dbReference type="NCBI Taxonomy" id="30732"/>
    <lineage>
        <taxon>Eukaryota</taxon>
        <taxon>Metazoa</taxon>
        <taxon>Chordata</taxon>
        <taxon>Craniata</taxon>
        <taxon>Vertebrata</taxon>
        <taxon>Euteleostomi</taxon>
        <taxon>Actinopterygii</taxon>
        <taxon>Neopterygii</taxon>
        <taxon>Teleostei</taxon>
        <taxon>Neoteleostei</taxon>
        <taxon>Acanthomorphata</taxon>
        <taxon>Ovalentaria</taxon>
        <taxon>Atherinomorphae</taxon>
        <taxon>Beloniformes</taxon>
        <taxon>Adrianichthyidae</taxon>
        <taxon>Oryziinae</taxon>
        <taxon>Oryzias</taxon>
    </lineage>
</organism>
<comment type="function">
    <text evidence="8">Catalyzes the reversible interconversion of L-ornithine and 2-oxoglutarate to L-glutamate semialdehyde and L-glutamate.</text>
</comment>
<dbReference type="InterPro" id="IPR015421">
    <property type="entry name" value="PyrdxlP-dep_Trfase_major"/>
</dbReference>
<dbReference type="CTD" id="4942"/>
<evidence type="ECO:0000256" key="10">
    <source>
        <dbReference type="RuleBase" id="RU365036"/>
    </source>
</evidence>
<comment type="catalytic activity">
    <reaction evidence="7">
        <text>L-ornithine + 2-oxoglutarate = L-glutamate 5-semialdehyde + L-glutamate</text>
        <dbReference type="Rhea" id="RHEA:25160"/>
        <dbReference type="ChEBI" id="CHEBI:16810"/>
        <dbReference type="ChEBI" id="CHEBI:29985"/>
        <dbReference type="ChEBI" id="CHEBI:46911"/>
        <dbReference type="ChEBI" id="CHEBI:58066"/>
        <dbReference type="EC" id="2.6.1.13"/>
    </reaction>
    <physiologicalReaction direction="left-to-right" evidence="7">
        <dbReference type="Rhea" id="RHEA:25161"/>
    </physiologicalReaction>
    <physiologicalReaction direction="right-to-left" evidence="7">
        <dbReference type="Rhea" id="RHEA:25162"/>
    </physiologicalReaction>
</comment>
<dbReference type="GO" id="GO:0005737">
    <property type="term" value="C:cytoplasm"/>
    <property type="evidence" value="ECO:0007669"/>
    <property type="project" value="TreeGrafter"/>
</dbReference>
<dbReference type="Pfam" id="PF00202">
    <property type="entry name" value="Aminotran_3"/>
    <property type="match status" value="1"/>
</dbReference>
<evidence type="ECO:0000256" key="4">
    <source>
        <dbReference type="ARBA" id="ARBA00022576"/>
    </source>
</evidence>
<comment type="catalytic activity">
    <reaction evidence="10">
        <text>a 2-oxocarboxylate + L-ornithine = L-glutamate 5-semialdehyde + an L-alpha-amino acid</text>
        <dbReference type="Rhea" id="RHEA:13877"/>
        <dbReference type="ChEBI" id="CHEBI:35179"/>
        <dbReference type="ChEBI" id="CHEBI:46911"/>
        <dbReference type="ChEBI" id="CHEBI:58066"/>
        <dbReference type="ChEBI" id="CHEBI:59869"/>
        <dbReference type="EC" id="2.6.1.13"/>
    </reaction>
</comment>
<dbReference type="InterPro" id="IPR005814">
    <property type="entry name" value="Aminotrans_3"/>
</dbReference>
<dbReference type="GO" id="GO:0055129">
    <property type="term" value="P:L-proline biosynthetic process"/>
    <property type="evidence" value="ECO:0007669"/>
    <property type="project" value="UniProtKB-UniPathway"/>
</dbReference>
<dbReference type="GeneID" id="112154265"/>
<dbReference type="GO" id="GO:0010121">
    <property type="term" value="P:L-arginine catabolic process to proline via ornithine"/>
    <property type="evidence" value="ECO:0007669"/>
    <property type="project" value="TreeGrafter"/>
</dbReference>
<dbReference type="PROSITE" id="PS00600">
    <property type="entry name" value="AA_TRANSFER_CLASS_3"/>
    <property type="match status" value="1"/>
</dbReference>
<feature type="compositionally biased region" description="Basic and acidic residues" evidence="11">
    <location>
        <begin position="37"/>
        <end position="47"/>
    </location>
</feature>
<evidence type="ECO:0000256" key="6">
    <source>
        <dbReference type="ARBA" id="ARBA00022898"/>
    </source>
</evidence>
<dbReference type="InterPro" id="IPR015422">
    <property type="entry name" value="PyrdxlP-dep_Trfase_small"/>
</dbReference>
<dbReference type="PaxDb" id="30732-ENSOMEP00000009828"/>
<keyword evidence="13" id="KW-1185">Reference proteome</keyword>
<reference evidence="12" key="1">
    <citation type="submission" date="2025-08" db="UniProtKB">
        <authorList>
            <consortium name="Ensembl"/>
        </authorList>
    </citation>
    <scope>IDENTIFICATION</scope>
</reference>
<dbReference type="AlphaFoldDB" id="A0A3B3BXQ4"/>
<keyword evidence="5 10" id="KW-0808">Transferase</keyword>
<sequence>MKGLMVQVSRSLGRAAPLLRRSIHSGTRPASTATLTRKAERPVTSEDIYTREEKYGAHNYSPLPVALERGKGIYVWDVVGNRYYDFLSAYSAVNQGHCHPKIIAALTEQASRLTLTSRAFYNDVLGAYAEFITSMFGYDKVLPMNTGVEGGETACKLARKWAYSVKGVPRNKAKIIFAKGNFWGRTMAAISSSTDPSSYEGFGPYMPGFELVPYNDIPALETAFQDKNVAAFMVEPIQGEAGVVVPDAGYLTKVRELCTKYNVLWIADEVQTGLARTGRRLAVDHEGVRPDIVILGKALSGGVYPVSAVLCDDDVMLTIKPGEHGSTYGGNPIACRVAIAALEVMEEEKLAENAQKMGEVLRSELNKLPKDIVTTVRGKGLLNAVVIRETKDYDAMKVCLRLRDNGLLAKPTHGDIIRLAPPLIINEEELQECIDIIQRTIMSF</sequence>
<accession>A0A3B3BXQ4</accession>
<dbReference type="FunFam" id="3.90.1150.10:FF:000152">
    <property type="entry name" value="Ornithine aminotransferase"/>
    <property type="match status" value="1"/>
</dbReference>
<dbReference type="Proteomes" id="UP000261560">
    <property type="component" value="Unplaced"/>
</dbReference>
<name>A0A3B3BXQ4_ORYME</name>
<dbReference type="SUPFAM" id="SSF53383">
    <property type="entry name" value="PLP-dependent transferases"/>
    <property type="match status" value="1"/>
</dbReference>
<dbReference type="EC" id="2.6.1.13" evidence="10"/>
<reference evidence="12" key="2">
    <citation type="submission" date="2025-09" db="UniProtKB">
        <authorList>
            <consortium name="Ensembl"/>
        </authorList>
    </citation>
    <scope>IDENTIFICATION</scope>
</reference>
<dbReference type="InterPro" id="IPR010164">
    <property type="entry name" value="Orn_aminotrans"/>
</dbReference>
<dbReference type="GeneTree" id="ENSGT00630000089895"/>
<keyword evidence="6 9" id="KW-0663">Pyridoxal phosphate</keyword>
<feature type="compositionally biased region" description="Polar residues" evidence="11">
    <location>
        <begin position="26"/>
        <end position="35"/>
    </location>
</feature>
<proteinExistence type="inferred from homology"/>
<evidence type="ECO:0000256" key="3">
    <source>
        <dbReference type="ARBA" id="ARBA00008954"/>
    </source>
</evidence>
<dbReference type="GO" id="GO:0019544">
    <property type="term" value="P:L-arginine catabolic process to L-glutamate"/>
    <property type="evidence" value="ECO:0007669"/>
    <property type="project" value="TreeGrafter"/>
</dbReference>
<dbReference type="CDD" id="cd00610">
    <property type="entry name" value="OAT_like"/>
    <property type="match status" value="1"/>
</dbReference>
<dbReference type="GO" id="GO:0004587">
    <property type="term" value="F:ornithine aminotransferase activity"/>
    <property type="evidence" value="ECO:0007669"/>
    <property type="project" value="UniProtKB-EC"/>
</dbReference>
<dbReference type="Gene3D" id="3.40.640.10">
    <property type="entry name" value="Type I PLP-dependent aspartate aminotransferase-like (Major domain)"/>
    <property type="match status" value="1"/>
</dbReference>
<evidence type="ECO:0000256" key="1">
    <source>
        <dbReference type="ARBA" id="ARBA00001933"/>
    </source>
</evidence>
<evidence type="ECO:0000256" key="9">
    <source>
        <dbReference type="RuleBase" id="RU003560"/>
    </source>
</evidence>
<evidence type="ECO:0000256" key="7">
    <source>
        <dbReference type="ARBA" id="ARBA00050762"/>
    </source>
</evidence>
<dbReference type="OMA" id="RSAWDLC"/>
<dbReference type="PIRSF" id="PIRSF000521">
    <property type="entry name" value="Transaminase_4ab_Lys_Orn"/>
    <property type="match status" value="1"/>
</dbReference>
<dbReference type="GO" id="GO:0030170">
    <property type="term" value="F:pyridoxal phosphate binding"/>
    <property type="evidence" value="ECO:0007669"/>
    <property type="project" value="InterPro"/>
</dbReference>
<dbReference type="PANTHER" id="PTHR11986">
    <property type="entry name" value="AMINOTRANSFERASE CLASS III"/>
    <property type="match status" value="1"/>
</dbReference>
<evidence type="ECO:0000256" key="8">
    <source>
        <dbReference type="ARBA" id="ARBA00056101"/>
    </source>
</evidence>
<comment type="cofactor">
    <cofactor evidence="1 10">
        <name>pyridoxal 5'-phosphate</name>
        <dbReference type="ChEBI" id="CHEBI:597326"/>
    </cofactor>
</comment>
<dbReference type="InterPro" id="IPR049704">
    <property type="entry name" value="Aminotrans_3_PPA_site"/>
</dbReference>
<evidence type="ECO:0000256" key="2">
    <source>
        <dbReference type="ARBA" id="ARBA00004998"/>
    </source>
</evidence>